<evidence type="ECO:0000256" key="2">
    <source>
        <dbReference type="ARBA" id="ARBA00022598"/>
    </source>
</evidence>
<dbReference type="InterPro" id="IPR045851">
    <property type="entry name" value="AMP-bd_C_sf"/>
</dbReference>
<reference evidence="4" key="3">
    <citation type="submission" date="2023-07" db="EMBL/GenBank/DDBJ databases">
        <title>An improved reference 1 genome and first organelle genomes of Quercus suber.</title>
        <authorList>
            <consortium name="Genosuber Consortium"/>
            <person name="Usie A."/>
            <person name="Serra O."/>
            <person name="Barros P."/>
        </authorList>
    </citation>
    <scope>NUCLEOTIDE SEQUENCE</scope>
    <source>
        <strain evidence="4">HL8</strain>
        <tissue evidence="4">Leaves</tissue>
    </source>
</reference>
<dbReference type="Gene3D" id="3.30.300.30">
    <property type="match status" value="1"/>
</dbReference>
<gene>
    <name evidence="4" type="primary">4CLL7_9</name>
    <name evidence="4" type="ORF">CFP56_013116</name>
</gene>
<dbReference type="AlphaFoldDB" id="A0AAW0M3Z5"/>
<sequence length="107" mass="12092">MDKDGCTQEILDISMKRDNYLLWTELRSSLSVTAFRFPDAKAGEVPVANVVRSPNSLLTEEDVQKFIAKQVAPFKRLRAVSFVNSVPRSAAGKILRRELIEKVRSKI</sequence>
<dbReference type="PANTHER" id="PTHR24096">
    <property type="entry name" value="LONG-CHAIN-FATTY-ACID--COA LIGASE"/>
    <property type="match status" value="1"/>
</dbReference>
<accession>A0AAW0M3Z5</accession>
<dbReference type="GO" id="GO:0016405">
    <property type="term" value="F:CoA-ligase activity"/>
    <property type="evidence" value="ECO:0007669"/>
    <property type="project" value="TreeGrafter"/>
</dbReference>
<proteinExistence type="inferred from homology"/>
<reference evidence="4" key="2">
    <citation type="journal article" date="2018" name="Sci. Data">
        <title>The draft genome sequence of cork oak.</title>
        <authorList>
            <person name="Ramos A.M."/>
            <person name="Usie A."/>
            <person name="Barbosa P."/>
            <person name="Barros P.M."/>
            <person name="Capote T."/>
            <person name="Chaves I."/>
            <person name="Simoes F."/>
            <person name="Abreu I."/>
            <person name="Carrasquinho I."/>
            <person name="Faro C."/>
            <person name="Guimaraes J.B."/>
            <person name="Mendonca D."/>
            <person name="Nobrega F."/>
            <person name="Rodrigues L."/>
            <person name="Saibo N.J.M."/>
            <person name="Varela M.C."/>
            <person name="Egas C."/>
            <person name="Matos J."/>
            <person name="Miguel C.M."/>
            <person name="Oliveira M.M."/>
            <person name="Ricardo C.P."/>
            <person name="Goncalves S."/>
        </authorList>
    </citation>
    <scope>NUCLEOTIDE SEQUENCE [LARGE SCALE GENOMIC DNA]</scope>
    <source>
        <strain evidence="4">HL8</strain>
    </source>
</reference>
<comment type="caution">
    <text evidence="4">The sequence shown here is derived from an EMBL/GenBank/DDBJ whole genome shotgun (WGS) entry which is preliminary data.</text>
</comment>
<protein>
    <submittedName>
        <fullName evidence="4">4-coumarate--coa ligase-like 7</fullName>
    </submittedName>
</protein>
<dbReference type="Pfam" id="PF13193">
    <property type="entry name" value="AMP-binding_C"/>
    <property type="match status" value="1"/>
</dbReference>
<dbReference type="PANTHER" id="PTHR24096:SF415">
    <property type="entry name" value="4-COUMARATE--COA LIGASE"/>
    <property type="match status" value="1"/>
</dbReference>
<organism evidence="4">
    <name type="scientific">Quercus suber</name>
    <name type="common">Cork oak</name>
    <dbReference type="NCBI Taxonomy" id="58331"/>
    <lineage>
        <taxon>Eukaryota</taxon>
        <taxon>Viridiplantae</taxon>
        <taxon>Streptophyta</taxon>
        <taxon>Embryophyta</taxon>
        <taxon>Tracheophyta</taxon>
        <taxon>Spermatophyta</taxon>
        <taxon>Magnoliopsida</taxon>
        <taxon>eudicotyledons</taxon>
        <taxon>Gunneridae</taxon>
        <taxon>Pentapetalae</taxon>
        <taxon>rosids</taxon>
        <taxon>fabids</taxon>
        <taxon>Fagales</taxon>
        <taxon>Fagaceae</taxon>
        <taxon>Quercus</taxon>
    </lineage>
</organism>
<keyword evidence="2 4" id="KW-0436">Ligase</keyword>
<evidence type="ECO:0000256" key="1">
    <source>
        <dbReference type="ARBA" id="ARBA00006432"/>
    </source>
</evidence>
<evidence type="ECO:0000313" key="4">
    <source>
        <dbReference type="EMBL" id="KAK7858290.1"/>
    </source>
</evidence>
<reference evidence="4" key="1">
    <citation type="submission" date="2017-12" db="EMBL/GenBank/DDBJ databases">
        <authorList>
            <person name="Barbosa P."/>
            <person name="Usie A."/>
            <person name="Ramos A.M."/>
        </authorList>
    </citation>
    <scope>NUCLEOTIDE SEQUENCE</scope>
    <source>
        <strain evidence="4">HL8</strain>
        <tissue evidence="4">Leaves</tissue>
    </source>
</reference>
<dbReference type="InterPro" id="IPR025110">
    <property type="entry name" value="AMP-bd_C"/>
</dbReference>
<comment type="similarity">
    <text evidence="1">Belongs to the ATP-dependent AMP-binding enzyme family.</text>
</comment>
<feature type="domain" description="AMP-binding enzyme C-terminal" evidence="3">
    <location>
        <begin position="37"/>
        <end position="93"/>
    </location>
</feature>
<dbReference type="EMBL" id="PKMF04000020">
    <property type="protein sequence ID" value="KAK7858290.1"/>
    <property type="molecule type" value="Genomic_DNA"/>
</dbReference>
<evidence type="ECO:0000259" key="3">
    <source>
        <dbReference type="Pfam" id="PF13193"/>
    </source>
</evidence>
<name>A0AAW0M3Z5_QUESU</name>
<dbReference type="SUPFAM" id="SSF56801">
    <property type="entry name" value="Acetyl-CoA synthetase-like"/>
    <property type="match status" value="1"/>
</dbReference>